<evidence type="ECO:0000313" key="3">
    <source>
        <dbReference type="Proteomes" id="UP000594903"/>
    </source>
</evidence>
<keyword evidence="3" id="KW-1185">Reference proteome</keyword>
<protein>
    <recommendedName>
        <fullName evidence="4">Lipoprotein</fullName>
    </recommendedName>
</protein>
<evidence type="ECO:0000256" key="1">
    <source>
        <dbReference type="SAM" id="SignalP"/>
    </source>
</evidence>
<dbReference type="RefSeq" id="WP_018574561.1">
    <property type="nucleotide sequence ID" value="NZ_CP065725.1"/>
</dbReference>
<dbReference type="PROSITE" id="PS51257">
    <property type="entry name" value="PROKAR_LIPOPROTEIN"/>
    <property type="match status" value="1"/>
</dbReference>
<dbReference type="Proteomes" id="UP000594903">
    <property type="component" value="Chromosome"/>
</dbReference>
<feature type="chain" id="PRO_5045978508" description="Lipoprotein" evidence="1">
    <location>
        <begin position="21"/>
        <end position="48"/>
    </location>
</feature>
<evidence type="ECO:0000313" key="2">
    <source>
        <dbReference type="EMBL" id="QPT40077.1"/>
    </source>
</evidence>
<keyword evidence="1" id="KW-0732">Signal</keyword>
<dbReference type="EMBL" id="CP065725">
    <property type="protein sequence ID" value="QPT40077.1"/>
    <property type="molecule type" value="Genomic_DNA"/>
</dbReference>
<accession>A0A7T3EUH7</accession>
<reference evidence="2 3" key="1">
    <citation type="submission" date="2020-12" db="EMBL/GenBank/DDBJ databases">
        <title>FDA dAtabase for Regulatory Grade micrObial Sequences (FDA-ARGOS): Supporting development and validation of Infectious Disease Dx tests.</title>
        <authorList>
            <person name="Sproer C."/>
            <person name="Gronow S."/>
            <person name="Severitt S."/>
            <person name="Schroder I."/>
            <person name="Tallon L."/>
            <person name="Sadzewicz L."/>
            <person name="Zhao X."/>
            <person name="Boylan J."/>
            <person name="Ott S."/>
            <person name="Bowen H."/>
            <person name="Vavikolanu K."/>
            <person name="Mehta A."/>
            <person name="Aluvathingal J."/>
            <person name="Nadendla S."/>
            <person name="Lowell S."/>
            <person name="Myers T."/>
            <person name="Yan Y."/>
            <person name="Sichtig H."/>
        </authorList>
    </citation>
    <scope>NUCLEOTIDE SEQUENCE [LARGE SCALE GENOMIC DNA]</scope>
    <source>
        <strain evidence="2 3">FDAARGOS_872</strain>
    </source>
</reference>
<gene>
    <name evidence="2" type="ORF">I6G29_13415</name>
</gene>
<organism evidence="2 3">
    <name type="scientific">Oligella ureolytica</name>
    <dbReference type="NCBI Taxonomy" id="90244"/>
    <lineage>
        <taxon>Bacteria</taxon>
        <taxon>Pseudomonadati</taxon>
        <taxon>Pseudomonadota</taxon>
        <taxon>Betaproteobacteria</taxon>
        <taxon>Burkholderiales</taxon>
        <taxon>Alcaligenaceae</taxon>
        <taxon>Oligella</taxon>
    </lineage>
</organism>
<evidence type="ECO:0008006" key="4">
    <source>
        <dbReference type="Google" id="ProtNLM"/>
    </source>
</evidence>
<name>A0A7T3EUH7_9BURK</name>
<feature type="signal peptide" evidence="1">
    <location>
        <begin position="1"/>
        <end position="20"/>
    </location>
</feature>
<sequence>MNKTLLFALIAASALLTACAHPNPRGALDEMVGTVGGAYRNISTAPTP</sequence>
<proteinExistence type="predicted"/>